<dbReference type="InterPro" id="IPR014710">
    <property type="entry name" value="RmlC-like_jellyroll"/>
</dbReference>
<dbReference type="Gene3D" id="2.60.120.10">
    <property type="entry name" value="Jelly Rolls"/>
    <property type="match status" value="1"/>
</dbReference>
<dbReference type="Proteomes" id="UP000194137">
    <property type="component" value="Chromosome"/>
</dbReference>
<proteinExistence type="predicted"/>
<accession>A0A1W6ZSM0</accession>
<reference evidence="1 2" key="1">
    <citation type="submission" date="2017-05" db="EMBL/GenBank/DDBJ databases">
        <title>Full genome sequence of Pseudorhodoplanes sinuspersici.</title>
        <authorList>
            <person name="Dastgheib S.M.M."/>
            <person name="Shavandi M."/>
            <person name="Tirandaz H."/>
        </authorList>
    </citation>
    <scope>NUCLEOTIDE SEQUENCE [LARGE SCALE GENOMIC DNA]</scope>
    <source>
        <strain evidence="1 2">RIPI110</strain>
    </source>
</reference>
<dbReference type="InterPro" id="IPR011051">
    <property type="entry name" value="RmlC_Cupin_sf"/>
</dbReference>
<evidence type="ECO:0008006" key="3">
    <source>
        <dbReference type="Google" id="ProtNLM"/>
    </source>
</evidence>
<sequence length="300" mass="32827">MGAKMRGKNGEIATGVAMRKATHARHYAQDPQITDSDGSRHWITRAANFLTVVSDAKKGAVLERHGHPDEYMLLLPPGTGATIEAKGETIDAKGDSLTILPPGDSRIVVTSPGTVARIFSSKAADLAAKAVNAATYADGAPEVTPIVPWPDPVGGYKIRHYDLTGIASPDPSPLKMRLFRSTNLMVNVFERWTKRRDESKLSPHSHEDFEQISLGLQGGFEHHLRYPWGSNKGSWQADEHERYDQSPSVLVIPPRVIHTSQDVGEGTTWLIDVFGPPRMDFSSRPGFVLNAADYPMPAQS</sequence>
<organism evidence="1 2">
    <name type="scientific">Pseudorhodoplanes sinuspersici</name>
    <dbReference type="NCBI Taxonomy" id="1235591"/>
    <lineage>
        <taxon>Bacteria</taxon>
        <taxon>Pseudomonadati</taxon>
        <taxon>Pseudomonadota</taxon>
        <taxon>Alphaproteobacteria</taxon>
        <taxon>Hyphomicrobiales</taxon>
        <taxon>Pseudorhodoplanes</taxon>
    </lineage>
</organism>
<gene>
    <name evidence="1" type="ORF">CAK95_15610</name>
</gene>
<protein>
    <recommendedName>
        <fullName evidence="3">Cupin 2 conserved barrel domain-containing protein</fullName>
    </recommendedName>
</protein>
<dbReference type="AlphaFoldDB" id="A0A1W6ZSM0"/>
<evidence type="ECO:0000313" key="1">
    <source>
        <dbReference type="EMBL" id="ARQ00343.1"/>
    </source>
</evidence>
<dbReference type="STRING" id="1235591.CAK95_15610"/>
<dbReference type="KEGG" id="psin:CAK95_15610"/>
<dbReference type="SUPFAM" id="SSF51182">
    <property type="entry name" value="RmlC-like cupins"/>
    <property type="match status" value="1"/>
</dbReference>
<evidence type="ECO:0000313" key="2">
    <source>
        <dbReference type="Proteomes" id="UP000194137"/>
    </source>
</evidence>
<dbReference type="EMBL" id="CP021112">
    <property type="protein sequence ID" value="ARQ00343.1"/>
    <property type="molecule type" value="Genomic_DNA"/>
</dbReference>
<keyword evidence="2" id="KW-1185">Reference proteome</keyword>
<name>A0A1W6ZSM0_9HYPH</name>